<dbReference type="EMBL" id="LODL01000019">
    <property type="protein sequence ID" value="KXB30767.1"/>
    <property type="molecule type" value="Genomic_DNA"/>
</dbReference>
<evidence type="ECO:0000259" key="3">
    <source>
        <dbReference type="Pfam" id="PF13116"/>
    </source>
</evidence>
<dbReference type="Proteomes" id="UP000070186">
    <property type="component" value="Unassembled WGS sequence"/>
</dbReference>
<dbReference type="Pfam" id="PF13116">
    <property type="entry name" value="YhdP"/>
    <property type="match status" value="1"/>
</dbReference>
<dbReference type="PANTHER" id="PTHR38690">
    <property type="entry name" value="PROTEASE-RELATED"/>
    <property type="match status" value="1"/>
</dbReference>
<accession>A0A133XIJ3</accession>
<evidence type="ECO:0000313" key="5">
    <source>
        <dbReference type="Proteomes" id="UP000070186"/>
    </source>
</evidence>
<dbReference type="InterPro" id="IPR011836">
    <property type="entry name" value="YhdP"/>
</dbReference>
<organism evidence="4 5">
    <name type="scientific">Dechloromonas denitrificans</name>
    <dbReference type="NCBI Taxonomy" id="281362"/>
    <lineage>
        <taxon>Bacteria</taxon>
        <taxon>Pseudomonadati</taxon>
        <taxon>Pseudomonadota</taxon>
        <taxon>Betaproteobacteria</taxon>
        <taxon>Rhodocyclales</taxon>
        <taxon>Azonexaceae</taxon>
        <taxon>Dechloromonas</taxon>
    </lineage>
</organism>
<proteinExistence type="predicted"/>
<dbReference type="STRING" id="281362.AT959_08525"/>
<evidence type="ECO:0000313" key="4">
    <source>
        <dbReference type="EMBL" id="KXB30767.1"/>
    </source>
</evidence>
<keyword evidence="5" id="KW-1185">Reference proteome</keyword>
<feature type="domain" description="YhdP central" evidence="3">
    <location>
        <begin position="35"/>
        <end position="1276"/>
    </location>
</feature>
<feature type="region of interest" description="Disordered" evidence="1">
    <location>
        <begin position="1272"/>
        <end position="1300"/>
    </location>
</feature>
<sequence>MNSPVSRQEIRSAVYYRLHWLWPILARPAVQRGLRLLGWGMFATWLLFAMLVLVLRYAVLPKVGDYQAEIEQAASRAVGQPVKIGNIEARWQGLNPDLVLDNVQVFDRQGQPAFSLQRVESVLSWQTLWRLRPMLSLLAFDGTVLHVRREASGKITVAGMDTEGESDPAFAEWVLAQSHIRIRDATIVWEDRLRQAPPLVLEDLQFGLDNSGRRHRFGLSAVPPAELAARIDIRGEVKGDIGEALEHLSGKIFVELDYADLAGWRSWVDYPLQLPQGRGALRLWGDFEEGGGKLTADVALEEVRLRLGRKLPELALASMRGRLEGRYKPNEWAVIGRKVELLSEDGTRVAPTDFQADWRQNPQSGAISGSASASFLDLGILARLAAYMPLDARSRELLQTHQPQGRISELRASWGLEGDALKRYALKASFAELGIEAGGYFPGANGLSGLIDLSEKGGDLILDSATSSLSLPAVFPEPEIALDTLKARASWKNSPTATDVKLDKLEFAGPEAAGSARGTYRYTGEGPGEIDLTAAVDRADGRAVWRYMPHAVNADARAWLRRGIVAGRGYDGRLTLKGNLRDFPFRDGKGGLFIVTAKAADAKVDYAPGWPTIEHIDADMSFGIGMKIQASQGSILGAKLSDVTVEIPDFESHEEMLLVRGEAQGPTSEFFRFIDQSPVANKIDRFTEGMKAVGNGRLDLELDIPLRHALDTKMRGDYHFLGNQLQPLAGLPPLTQVNGRLRLTENTVAAQDITGKVFGGPLKVLVKSNGDKVGVLASGTANVGEVSAHFGWPLINHLSGRADWKADIAIRKRNADVVIESDLLGVSSPLPEPLNKSATMALPLRIERTAPDPTREQYRITLGRVAQGLVVRRGESWERGVLAVGEAEPRLPEKGLAVRVVTPRIDADAWRNFLPDGAAGEAGSNANGAANGGLALSLVSLKTPQLRLFGRDYNQVESSLRPRDGGWQIGLNTREAVGDIFWRSAGEGWVEGYFKRLVIRPASEMGDGNATLINSLPGMSLQVEDFQIGEKALGRLDLKARNDKGAWYLDSLSLQNPDGGLKGKAIWANVGRHQTRLDFELVAKDAGKLLDRLGFADAVRRGTATLGGELQWAGPLTSIHYPSLTGQMSVNAEKGQFNKLEPGVGKLLGLISLQSLPRRLTLDFRDIFSDGLAFDSIEGKLAIRKGIMRTTEPLRIYGPAAQIEMQGETDLQRETQDLQVVVRPEIGGLAAVGTAALINPVVGAAALVANTVLQKPLNRLFSYRYHVTGSWSDPQVDKAGETRLDVPAGAAPKPEEENKQ</sequence>
<comment type="caution">
    <text evidence="4">The sequence shown here is derived from an EMBL/GenBank/DDBJ whole genome shotgun (WGS) entry which is preliminary data.</text>
</comment>
<keyword evidence="2" id="KW-0472">Membrane</keyword>
<dbReference type="InterPro" id="IPR025263">
    <property type="entry name" value="YhdP_central"/>
</dbReference>
<dbReference type="NCBIfam" id="TIGR02099">
    <property type="entry name" value="YhdP family protein"/>
    <property type="match status" value="1"/>
</dbReference>
<gene>
    <name evidence="4" type="ORF">AT959_08525</name>
</gene>
<evidence type="ECO:0000256" key="2">
    <source>
        <dbReference type="SAM" id="Phobius"/>
    </source>
</evidence>
<reference evidence="4 5" key="1">
    <citation type="submission" date="2015-12" db="EMBL/GenBank/DDBJ databases">
        <title>Nitrous oxide reduction kinetics distinguish bacteria harboring typical versus atypical NosZ.</title>
        <authorList>
            <person name="Yoon S."/>
            <person name="Nissen S."/>
            <person name="Park D."/>
            <person name="Sanford R.A."/>
            <person name="Loeffler F.E."/>
        </authorList>
    </citation>
    <scope>NUCLEOTIDE SEQUENCE [LARGE SCALE GENOMIC DNA]</scope>
    <source>
        <strain evidence="4 5">ATCC BAA-841</strain>
    </source>
</reference>
<dbReference type="RefSeq" id="WP_066882566.1">
    <property type="nucleotide sequence ID" value="NZ_LODL01000019.1"/>
</dbReference>
<feature type="compositionally biased region" description="Basic and acidic residues" evidence="1">
    <location>
        <begin position="1275"/>
        <end position="1284"/>
    </location>
</feature>
<feature type="transmembrane region" description="Helical" evidence="2">
    <location>
        <begin position="36"/>
        <end position="59"/>
    </location>
</feature>
<name>A0A133XIJ3_9RHOO</name>
<keyword evidence="2" id="KW-1133">Transmembrane helix</keyword>
<dbReference type="PANTHER" id="PTHR38690:SF1">
    <property type="entry name" value="PROTEASE"/>
    <property type="match status" value="1"/>
</dbReference>
<evidence type="ECO:0000256" key="1">
    <source>
        <dbReference type="SAM" id="MobiDB-lite"/>
    </source>
</evidence>
<keyword evidence="2" id="KW-0812">Transmembrane</keyword>
<protein>
    <recommendedName>
        <fullName evidence="3">YhdP central domain-containing protein</fullName>
    </recommendedName>
</protein>